<accession>A0ABT5WJQ6</accession>
<name>A0ABT5WJQ6_9SPHN</name>
<organism evidence="2 3">
    <name type="scientific">Novosphingobium album</name>
    <name type="common">ex Liu et al. 2023</name>
    <dbReference type="NCBI Taxonomy" id="3031130"/>
    <lineage>
        <taxon>Bacteria</taxon>
        <taxon>Pseudomonadati</taxon>
        <taxon>Pseudomonadota</taxon>
        <taxon>Alphaproteobacteria</taxon>
        <taxon>Sphingomonadales</taxon>
        <taxon>Sphingomonadaceae</taxon>
        <taxon>Novosphingobium</taxon>
    </lineage>
</organism>
<dbReference type="EMBL" id="JARESE010000001">
    <property type="protein sequence ID" value="MDE8650271.1"/>
    <property type="molecule type" value="Genomic_DNA"/>
</dbReference>
<protein>
    <submittedName>
        <fullName evidence="2">Phytoene/squalene synthase family protein</fullName>
    </submittedName>
</protein>
<dbReference type="RefSeq" id="WP_275226352.1">
    <property type="nucleotide sequence ID" value="NZ_JARESE010000001.1"/>
</dbReference>
<dbReference type="InterPro" id="IPR033904">
    <property type="entry name" value="Trans_IPPS_HH"/>
</dbReference>
<evidence type="ECO:0000256" key="1">
    <source>
        <dbReference type="ARBA" id="ARBA00022679"/>
    </source>
</evidence>
<comment type="caution">
    <text evidence="2">The sequence shown here is derived from an EMBL/GenBank/DDBJ whole genome shotgun (WGS) entry which is preliminary data.</text>
</comment>
<sequence>MPNYDRAALIAHARGSIRRGSKSFAAASRLFDRETRERVWLLYAWCRACDDLADAQDHGHALGPPADAASRLATIRALTGLALAGEPTGDPAFDALGLLARETPITRAMADDVIAGFALDAADWRPRGEADMLRYCFHVAGAVGVMMAAVMDVAASDDDTLDRACDLGIAFQLANIVRDIREDAAAGRCYLPGDWLAAAHIAGGGASGEALAPLVARACALARGYEASARIGAARLGFRQRWAVLAAANIYGAIGREVERRGPRAWDQRVHTSRMAKLGFVARAFTQALRAPRPTPKASPSRRELAALARL</sequence>
<reference evidence="2 3" key="1">
    <citation type="submission" date="2023-03" db="EMBL/GenBank/DDBJ databases">
        <title>NovoSphingobium album sp. nov. isolated from polycyclic aromatic hydrocarbons- and heavy-metal polluted soil.</title>
        <authorList>
            <person name="Liu Z."/>
            <person name="Wang K."/>
        </authorList>
    </citation>
    <scope>NUCLEOTIDE SEQUENCE [LARGE SCALE GENOMIC DNA]</scope>
    <source>
        <strain evidence="2 3">H3SJ31-1</strain>
    </source>
</reference>
<gene>
    <name evidence="2" type="ORF">PYV00_00895</name>
</gene>
<dbReference type="SFLD" id="SFLDS00005">
    <property type="entry name" value="Isoprenoid_Synthase_Type_I"/>
    <property type="match status" value="1"/>
</dbReference>
<dbReference type="Pfam" id="PF00494">
    <property type="entry name" value="SQS_PSY"/>
    <property type="match status" value="1"/>
</dbReference>
<dbReference type="PANTHER" id="PTHR31480">
    <property type="entry name" value="BIFUNCTIONAL LYCOPENE CYCLASE/PHYTOENE SYNTHASE"/>
    <property type="match status" value="1"/>
</dbReference>
<proteinExistence type="predicted"/>
<keyword evidence="3" id="KW-1185">Reference proteome</keyword>
<dbReference type="InterPro" id="IPR002060">
    <property type="entry name" value="Squ/phyt_synthse"/>
</dbReference>
<evidence type="ECO:0000313" key="2">
    <source>
        <dbReference type="EMBL" id="MDE8650271.1"/>
    </source>
</evidence>
<dbReference type="Gene3D" id="1.10.600.10">
    <property type="entry name" value="Farnesyl Diphosphate Synthase"/>
    <property type="match status" value="1"/>
</dbReference>
<dbReference type="SFLD" id="SFLDG01018">
    <property type="entry name" value="Squalene/Phytoene_Synthase_Lik"/>
    <property type="match status" value="1"/>
</dbReference>
<dbReference type="CDD" id="cd00683">
    <property type="entry name" value="Trans_IPPS_HH"/>
    <property type="match status" value="1"/>
</dbReference>
<dbReference type="SFLD" id="SFLDG01212">
    <property type="entry name" value="Phytoene_synthase_like"/>
    <property type="match status" value="1"/>
</dbReference>
<dbReference type="InterPro" id="IPR044843">
    <property type="entry name" value="Trans_IPPS_bact-type"/>
</dbReference>
<dbReference type="PROSITE" id="PS01045">
    <property type="entry name" value="SQUALEN_PHYTOEN_SYN_2"/>
    <property type="match status" value="1"/>
</dbReference>
<dbReference type="Proteomes" id="UP001216253">
    <property type="component" value="Unassembled WGS sequence"/>
</dbReference>
<keyword evidence="1" id="KW-0808">Transferase</keyword>
<dbReference type="PROSITE" id="PS01044">
    <property type="entry name" value="SQUALEN_PHYTOEN_SYN_1"/>
    <property type="match status" value="1"/>
</dbReference>
<dbReference type="InterPro" id="IPR019845">
    <property type="entry name" value="Squalene/phytoene_synthase_CS"/>
</dbReference>
<dbReference type="InterPro" id="IPR008949">
    <property type="entry name" value="Isoprenoid_synthase_dom_sf"/>
</dbReference>
<dbReference type="SUPFAM" id="SSF48576">
    <property type="entry name" value="Terpenoid synthases"/>
    <property type="match status" value="1"/>
</dbReference>
<evidence type="ECO:0000313" key="3">
    <source>
        <dbReference type="Proteomes" id="UP001216253"/>
    </source>
</evidence>